<gene>
    <name evidence="2" type="ORF">E2605_11135</name>
</gene>
<keyword evidence="3" id="KW-1185">Reference proteome</keyword>
<dbReference type="Pfam" id="PF10101">
    <property type="entry name" value="DUF2339"/>
    <property type="match status" value="1"/>
</dbReference>
<feature type="transmembrane region" description="Helical" evidence="1">
    <location>
        <begin position="750"/>
        <end position="768"/>
    </location>
</feature>
<evidence type="ECO:0000256" key="1">
    <source>
        <dbReference type="SAM" id="Phobius"/>
    </source>
</evidence>
<comment type="caution">
    <text evidence="2">The sequence shown here is derived from an EMBL/GenBank/DDBJ whole genome shotgun (WGS) entry which is preliminary data.</text>
</comment>
<feature type="transmembrane region" description="Helical" evidence="1">
    <location>
        <begin position="335"/>
        <end position="354"/>
    </location>
</feature>
<dbReference type="OrthoDB" id="666059at2"/>
<feature type="transmembrane region" description="Helical" evidence="1">
    <location>
        <begin position="608"/>
        <end position="627"/>
    </location>
</feature>
<organism evidence="2 3">
    <name type="scientific">Dysgonomonas capnocytophagoides</name>
    <dbReference type="NCBI Taxonomy" id="45254"/>
    <lineage>
        <taxon>Bacteria</taxon>
        <taxon>Pseudomonadati</taxon>
        <taxon>Bacteroidota</taxon>
        <taxon>Bacteroidia</taxon>
        <taxon>Bacteroidales</taxon>
        <taxon>Dysgonomonadaceae</taxon>
        <taxon>Dysgonomonas</taxon>
    </lineage>
</organism>
<feature type="transmembrane region" description="Helical" evidence="1">
    <location>
        <begin position="780"/>
        <end position="798"/>
    </location>
</feature>
<feature type="transmembrane region" description="Helical" evidence="1">
    <location>
        <begin position="360"/>
        <end position="380"/>
    </location>
</feature>
<feature type="transmembrane region" description="Helical" evidence="1">
    <location>
        <begin position="471"/>
        <end position="487"/>
    </location>
</feature>
<feature type="transmembrane region" description="Helical" evidence="1">
    <location>
        <begin position="392"/>
        <end position="412"/>
    </location>
</feature>
<feature type="transmembrane region" description="Helical" evidence="1">
    <location>
        <begin position="804"/>
        <end position="820"/>
    </location>
</feature>
<dbReference type="InterPro" id="IPR019286">
    <property type="entry name" value="DUF2339_TM"/>
</dbReference>
<protein>
    <submittedName>
        <fullName evidence="2">DUF2339 domain-containing protein</fullName>
    </submittedName>
</protein>
<name>A0A4Y8L0A2_9BACT</name>
<feature type="transmembrane region" description="Helical" evidence="1">
    <location>
        <begin position="178"/>
        <end position="195"/>
    </location>
</feature>
<proteinExistence type="predicted"/>
<dbReference type="EMBL" id="SOML01000006">
    <property type="protein sequence ID" value="TFD96139.1"/>
    <property type="molecule type" value="Genomic_DNA"/>
</dbReference>
<feature type="transmembrane region" description="Helical" evidence="1">
    <location>
        <begin position="639"/>
        <end position="657"/>
    </location>
</feature>
<dbReference type="AlphaFoldDB" id="A0A4Y8L0A2"/>
<feature type="transmembrane region" description="Helical" evidence="1">
    <location>
        <begin position="233"/>
        <end position="254"/>
    </location>
</feature>
<accession>A0A4Y8L0A2</accession>
<feature type="transmembrane region" description="Helical" evidence="1">
    <location>
        <begin position="447"/>
        <end position="465"/>
    </location>
</feature>
<dbReference type="PANTHER" id="PTHR38434:SF1">
    <property type="entry name" value="BLL2549 PROTEIN"/>
    <property type="match status" value="1"/>
</dbReference>
<keyword evidence="1" id="KW-0472">Membrane</keyword>
<keyword evidence="1" id="KW-1133">Transmembrane helix</keyword>
<evidence type="ECO:0000313" key="2">
    <source>
        <dbReference type="EMBL" id="TFD96139.1"/>
    </source>
</evidence>
<evidence type="ECO:0000313" key="3">
    <source>
        <dbReference type="Proteomes" id="UP000297861"/>
    </source>
</evidence>
<feature type="transmembrane region" description="Helical" evidence="1">
    <location>
        <begin position="266"/>
        <end position="283"/>
    </location>
</feature>
<feature type="transmembrane region" description="Helical" evidence="1">
    <location>
        <begin position="418"/>
        <end position="438"/>
    </location>
</feature>
<reference evidence="2 3" key="1">
    <citation type="submission" date="2019-03" db="EMBL/GenBank/DDBJ databases">
        <title>San Antonio Military Medical Center submission to MRSN (WRAIR), pending publication.</title>
        <authorList>
            <person name="Blyth D.M."/>
            <person name="Mccarthy S.L."/>
            <person name="Schall S.E."/>
            <person name="Stam J.A."/>
            <person name="Ong A.C."/>
            <person name="Mcgann P.T."/>
        </authorList>
    </citation>
    <scope>NUCLEOTIDE SEQUENCE [LARGE SCALE GENOMIC DNA]</scope>
    <source>
        <strain evidence="2 3">MRSN571793</strain>
    </source>
</reference>
<feature type="transmembrane region" description="Helical" evidence="1">
    <location>
        <begin position="310"/>
        <end position="328"/>
    </location>
</feature>
<dbReference type="RefSeq" id="WP_035332292.1">
    <property type="nucleotide sequence ID" value="NZ_JAWZLG010000015.1"/>
</dbReference>
<dbReference type="PANTHER" id="PTHR38434">
    <property type="entry name" value="BLL2549 PROTEIN"/>
    <property type="match status" value="1"/>
</dbReference>
<feature type="transmembrane region" description="Helical" evidence="1">
    <location>
        <begin position="494"/>
        <end position="512"/>
    </location>
</feature>
<keyword evidence="1" id="KW-0812">Transmembrane</keyword>
<sequence length="845" mass="95237">MEILLGVIIFGLLLFIALKIKGIQRSTDQFFYNDLYDIKKSLENLRKQIATREDIKEIRDEIKQLSIRHSDILSQNEVSVPEPVADEVPDEILKSKAMDKPEILETIVLNDQYEAPAEEQILQPVEEKETPVYAAFSNNSQSIAPFERILSQPAERVIEDNQEQDDRSLVERLLSANTLSKIGIVTFVLGIAFFVKYAIDQNWINEIGRVGIGVLTGAIIIGVAHRLKEKYQLFSSILVGGGIAVLYITVTIAFQEYGLFGQTPAFIMVVCITIFSVILSLLYDRKELAIFSLLGGFAAPMMVSTGEGNYVVLFTYIFILNTGMLVLASRKGWKAICMVAYPLTLLFFTSWLTFNFRDEYEGATIFAALFFAQFYLLALLEHAKAGAKITRFQVLIILSNNLAFYLALIYIFDGIYQIKGIITIILAVINAVILFFVYRKSHFDRNLIYLLIGVVLTFTSLAIPVQLNGNAITMFWAAETVVLLFLWQKSRINIFFWGFLTICALVSLSYIMDLGDGYVPDGNLYTVILNRMFITGLVVLGAVISNIFLLSRETKNDGVLFLGSIHISSRQIISVLKYAGLLLIYLIPLLELNYQIATRIEVDNPVPYFNRLVLATYSIVFVAVLSIVYGKKNYRVKTLFSLLLASLVLYTLIYPILSTGLRHSVYVLNSEYYCVGYFSLHLLSLPAAAVITLYLAKRIKGIFPEKFAFLSACICILSVITLSVEADNIAIMLLGNEDNYHDVLYDMHTFGYPILWGVIALVLMIWGLRSKEVMLRKISLFGFGIIIVKFYAIDIWQMSMGGRIISFVILGAILLMVSFLQQKIKVLMKDDSPEVEETPNNNPLN</sequence>
<feature type="transmembrane region" description="Helical" evidence="1">
    <location>
        <begin position="207"/>
        <end position="227"/>
    </location>
</feature>
<feature type="transmembrane region" description="Helical" evidence="1">
    <location>
        <begin position="707"/>
        <end position="730"/>
    </location>
</feature>
<feature type="transmembrane region" description="Helical" evidence="1">
    <location>
        <begin position="572"/>
        <end position="588"/>
    </location>
</feature>
<dbReference type="STRING" id="1121485.GCA_000426485_00567"/>
<dbReference type="Proteomes" id="UP000297861">
    <property type="component" value="Unassembled WGS sequence"/>
</dbReference>
<feature type="transmembrane region" description="Helical" evidence="1">
    <location>
        <begin position="532"/>
        <end position="551"/>
    </location>
</feature>
<feature type="transmembrane region" description="Helical" evidence="1">
    <location>
        <begin position="677"/>
        <end position="695"/>
    </location>
</feature>